<sequence length="36" mass="4302">MDRADWVERELGKRLSLYPIYRLLHEMGFGLRVPLA</sequence>
<dbReference type="EMBL" id="JBHLTW010000009">
    <property type="protein sequence ID" value="MFC0595160.1"/>
    <property type="molecule type" value="Genomic_DNA"/>
</dbReference>
<reference evidence="2 3" key="1">
    <citation type="submission" date="2024-09" db="EMBL/GenBank/DDBJ databases">
        <authorList>
            <person name="Sun Q."/>
            <person name="Mori K."/>
        </authorList>
    </citation>
    <scope>NUCLEOTIDE SEQUENCE [LARGE SCALE GENOMIC DNA]</scope>
    <source>
        <strain evidence="2 3">NCAIM B.02340</strain>
    </source>
</reference>
<accession>A0ABV6PZ72</accession>
<organism evidence="2 3">
    <name type="scientific">Thermus composti</name>
    <dbReference type="NCBI Taxonomy" id="532059"/>
    <lineage>
        <taxon>Bacteria</taxon>
        <taxon>Thermotogati</taxon>
        <taxon>Deinococcota</taxon>
        <taxon>Deinococci</taxon>
        <taxon>Thermales</taxon>
        <taxon>Thermaceae</taxon>
        <taxon>Thermus</taxon>
    </lineage>
</organism>
<evidence type="ECO:0000313" key="3">
    <source>
        <dbReference type="Proteomes" id="UP001589830"/>
    </source>
</evidence>
<feature type="domain" description="Winged helix-turn helix" evidence="1">
    <location>
        <begin position="4"/>
        <end position="34"/>
    </location>
</feature>
<gene>
    <name evidence="2" type="ORF">ACFFFP_03065</name>
</gene>
<dbReference type="Proteomes" id="UP001589830">
    <property type="component" value="Unassembled WGS sequence"/>
</dbReference>
<name>A0ABV6PZ72_9DEIN</name>
<evidence type="ECO:0000259" key="1">
    <source>
        <dbReference type="Pfam" id="PF13592"/>
    </source>
</evidence>
<dbReference type="InterPro" id="IPR025959">
    <property type="entry name" value="Winged_HTH_dom"/>
</dbReference>
<comment type="caution">
    <text evidence="2">The sequence shown here is derived from an EMBL/GenBank/DDBJ whole genome shotgun (WGS) entry which is preliminary data.</text>
</comment>
<keyword evidence="3" id="KW-1185">Reference proteome</keyword>
<proteinExistence type="predicted"/>
<dbReference type="Pfam" id="PF13592">
    <property type="entry name" value="HTH_33"/>
    <property type="match status" value="1"/>
</dbReference>
<evidence type="ECO:0000313" key="2">
    <source>
        <dbReference type="EMBL" id="MFC0595160.1"/>
    </source>
</evidence>
<dbReference type="RefSeq" id="WP_385883776.1">
    <property type="nucleotide sequence ID" value="NZ_JBHLTW010000009.1"/>
</dbReference>
<protein>
    <submittedName>
        <fullName evidence="2">Winged helix-turn-helix domain-containing protein</fullName>
    </submittedName>
</protein>